<accession>A0A0S4KNR4</accession>
<evidence type="ECO:0000313" key="1">
    <source>
        <dbReference type="EMBL" id="CUQ66007.1"/>
    </source>
</evidence>
<dbReference type="Proteomes" id="UP000066284">
    <property type="component" value="Chromosome 1"/>
</dbReference>
<protein>
    <submittedName>
        <fullName evidence="1">Uncharacterized protein</fullName>
    </submittedName>
</protein>
<dbReference type="KEGG" id="nio:NITINOP_1032"/>
<dbReference type="AlphaFoldDB" id="A0A0S4KNR4"/>
<reference evidence="2" key="1">
    <citation type="submission" date="2015-09" db="EMBL/GenBank/DDBJ databases">
        <authorList>
            <person name="Daims H."/>
        </authorList>
    </citation>
    <scope>NUCLEOTIDE SEQUENCE [LARGE SCALE GENOMIC DNA]</scope>
</reference>
<evidence type="ECO:0000313" key="2">
    <source>
        <dbReference type="Proteomes" id="UP000066284"/>
    </source>
</evidence>
<gene>
    <name evidence="1" type="ORF">NITINOP_1032</name>
</gene>
<organism evidence="1 2">
    <name type="scientific">Candidatus Nitrospira inopinata</name>
    <dbReference type="NCBI Taxonomy" id="1715989"/>
    <lineage>
        <taxon>Bacteria</taxon>
        <taxon>Pseudomonadati</taxon>
        <taxon>Nitrospirota</taxon>
        <taxon>Nitrospiria</taxon>
        <taxon>Nitrospirales</taxon>
        <taxon>Nitrospiraceae</taxon>
        <taxon>Nitrospira</taxon>
    </lineage>
</organism>
<sequence>MSALHNKACDFRMGFRPEEKGIKTCSVSPIAHVYSDGIPT</sequence>
<proteinExistence type="predicted"/>
<keyword evidence="2" id="KW-1185">Reference proteome</keyword>
<dbReference type="EMBL" id="LN885086">
    <property type="protein sequence ID" value="CUQ66007.1"/>
    <property type="molecule type" value="Genomic_DNA"/>
</dbReference>
<name>A0A0S4KNR4_9BACT</name>